<gene>
    <name evidence="2" type="ORF">FNJ60_13165</name>
</gene>
<dbReference type="InterPro" id="IPR025048">
    <property type="entry name" value="DUF3987"/>
</dbReference>
<evidence type="ECO:0000313" key="3">
    <source>
        <dbReference type="Proteomes" id="UP000324383"/>
    </source>
</evidence>
<sequence>MKTIDEIFVSVYGSVYSREPRTSSFRQVMSDCIQPVHASAVETIRRYHAEGDNEAAQRLKRALPCFTPAGTFEGAHAARNFRKPSHIVGLDYDHVPDRHALIRLCADDPHTVAALESPTDGLKVFAYVDNIEGRYREAQRLVSRYYDRLLGMESDPACKDESRLCYFTYSPGGYLSTWFEPFVLPEAEPCLCPEGPALPQTGGADEWPEKEEATADLKQFLMSYIFLNPLTPGMRHTNLFKLACEASRRRYPEKAVFREILPRFSGTDFSENEIKRVLSAGYQKVNESKEEQNARQKHVFENVKTPKRPYDCFTNDENESERYWEGEELRKTTPFFPEDLFKNLPKMLSECIVEEEDLRQRDISFLADLTALSAALPCTFGVYNHKKYSPHLYSVVIAPAGSGKSIVQTGRYLIEELHRDILRQSDRAMKAYEQAHDAWLANVRKRKKKTEQAEQPEPERPPFKMFIIPATTSYTRMQMQMQDNGSMGSIIFDTEAQSLSTANHLDCGNFDDMLRKAFEHENIDSSFKSNGMRPICISHPKLAMLLTGTPGQLATLLNSSENGLASRILYYTYREAPRWKEMGDQSESLEDRFIPLARRVSELYRFCLEHPLLFHFTPKQWRHLNRTFADLLEDTVLASNDDLQAVVKRYAFIVMRVSMIQTRIRQFENLDTAPEIYCSDVDFEHAMQLVLCCYEHSRLLLSSMTCEKAEPLNNPDKYADFFNHLPAVFTTEEAYEVAANTRVSKRTVTRLLKGLNGLKINKIKHGVYEKLQKKGDIVTF</sequence>
<evidence type="ECO:0000259" key="1">
    <source>
        <dbReference type="SMART" id="SM00942"/>
    </source>
</evidence>
<dbReference type="Pfam" id="PF13148">
    <property type="entry name" value="DUF3987"/>
    <property type="match status" value="1"/>
</dbReference>
<protein>
    <submittedName>
        <fullName evidence="2">DUF3987 domain-containing protein</fullName>
    </submittedName>
</protein>
<dbReference type="Pfam" id="PF08800">
    <property type="entry name" value="BT4734-like_N"/>
    <property type="match status" value="1"/>
</dbReference>
<feature type="domain" description="Primase C-terminal 1" evidence="1">
    <location>
        <begin position="224"/>
        <end position="287"/>
    </location>
</feature>
<dbReference type="RefSeq" id="WP_148730877.1">
    <property type="nucleotide sequence ID" value="NZ_VKLW01000036.1"/>
</dbReference>
<dbReference type="InterPro" id="IPR014820">
    <property type="entry name" value="PriCT_1"/>
</dbReference>
<keyword evidence="3" id="KW-1185">Reference proteome</keyword>
<accession>A0A5D3FPM6</accession>
<proteinExistence type="predicted"/>
<dbReference type="SMART" id="SM00942">
    <property type="entry name" value="PriCT_1"/>
    <property type="match status" value="1"/>
</dbReference>
<dbReference type="Pfam" id="PF08708">
    <property type="entry name" value="PriCT_1"/>
    <property type="match status" value="1"/>
</dbReference>
<dbReference type="AlphaFoldDB" id="A0A5D3FPM6"/>
<dbReference type="EMBL" id="VKLW01000036">
    <property type="protein sequence ID" value="TYK32224.1"/>
    <property type="molecule type" value="Genomic_DNA"/>
</dbReference>
<comment type="caution">
    <text evidence="2">The sequence shown here is derived from an EMBL/GenBank/DDBJ whole genome shotgun (WGS) entry which is preliminary data.</text>
</comment>
<evidence type="ECO:0000313" key="2">
    <source>
        <dbReference type="EMBL" id="TYK32224.1"/>
    </source>
</evidence>
<dbReference type="Proteomes" id="UP000324383">
    <property type="component" value="Unassembled WGS sequence"/>
</dbReference>
<organism evidence="2 3">
    <name type="scientific">Bacteroides pyogenes</name>
    <dbReference type="NCBI Taxonomy" id="310300"/>
    <lineage>
        <taxon>Bacteria</taxon>
        <taxon>Pseudomonadati</taxon>
        <taxon>Bacteroidota</taxon>
        <taxon>Bacteroidia</taxon>
        <taxon>Bacteroidales</taxon>
        <taxon>Bacteroidaceae</taxon>
        <taxon>Bacteroides</taxon>
    </lineage>
</organism>
<reference evidence="2 3" key="1">
    <citation type="submission" date="2019-07" db="EMBL/GenBank/DDBJ databases">
        <title>Draft Genome Sequences of Bacteroides pyogenes Strains Isolated from the Uterus Holstein Dairy Cows with Metritis.</title>
        <authorList>
            <person name="Cunha F."/>
            <person name="Galvao K.N."/>
            <person name="Jeon S.J."/>
            <person name="Jeong K.C."/>
        </authorList>
    </citation>
    <scope>NUCLEOTIDE SEQUENCE [LARGE SCALE GENOMIC DNA]</scope>
    <source>
        <strain evidence="2 3">KG-31</strain>
    </source>
</reference>
<dbReference type="InterPro" id="IPR014907">
    <property type="entry name" value="BT4734-like_N"/>
</dbReference>
<name>A0A5D3FPM6_9BACE</name>